<protein>
    <submittedName>
        <fullName evidence="11">Polar amino acid ABC transporter, inner membrane subunit</fullName>
    </submittedName>
</protein>
<keyword evidence="8 9" id="KW-0472">Membrane</keyword>
<evidence type="ECO:0000256" key="1">
    <source>
        <dbReference type="ARBA" id="ARBA00004429"/>
    </source>
</evidence>
<dbReference type="PANTHER" id="PTHR30614:SF0">
    <property type="entry name" value="L-CYSTINE TRANSPORT SYSTEM PERMEASE PROTEIN TCYL"/>
    <property type="match status" value="1"/>
</dbReference>
<accession>A0A1S7UAZ6</accession>
<evidence type="ECO:0000256" key="6">
    <source>
        <dbReference type="ARBA" id="ARBA00022970"/>
    </source>
</evidence>
<evidence type="ECO:0000256" key="4">
    <source>
        <dbReference type="ARBA" id="ARBA00022475"/>
    </source>
</evidence>
<keyword evidence="3 9" id="KW-0813">Transport</keyword>
<gene>
    <name evidence="11" type="ORF">AGR7A_pAt20271</name>
</gene>
<comment type="caution">
    <text evidence="11">The sequence shown here is derived from an EMBL/GenBank/DDBJ whole genome shotgun (WGS) entry which is preliminary data.</text>
</comment>
<keyword evidence="7 9" id="KW-1133">Transmembrane helix</keyword>
<dbReference type="SUPFAM" id="SSF161098">
    <property type="entry name" value="MetI-like"/>
    <property type="match status" value="1"/>
</dbReference>
<dbReference type="GO" id="GO:0043190">
    <property type="term" value="C:ATP-binding cassette (ABC) transporter complex"/>
    <property type="evidence" value="ECO:0007669"/>
    <property type="project" value="InterPro"/>
</dbReference>
<evidence type="ECO:0000313" key="11">
    <source>
        <dbReference type="EMBL" id="CVI63538.1"/>
    </source>
</evidence>
<dbReference type="AlphaFoldDB" id="A0A1S7UAZ6"/>
<dbReference type="Pfam" id="PF00528">
    <property type="entry name" value="BPD_transp_1"/>
    <property type="match status" value="1"/>
</dbReference>
<keyword evidence="12" id="KW-1185">Reference proteome</keyword>
<evidence type="ECO:0000259" key="10">
    <source>
        <dbReference type="PROSITE" id="PS50928"/>
    </source>
</evidence>
<evidence type="ECO:0000256" key="5">
    <source>
        <dbReference type="ARBA" id="ARBA00022692"/>
    </source>
</evidence>
<organism evidence="11 12">
    <name type="scientific">Agrobacterium deltaense NCPPB 1641</name>
    <dbReference type="NCBI Taxonomy" id="1183425"/>
    <lineage>
        <taxon>Bacteria</taxon>
        <taxon>Pseudomonadati</taxon>
        <taxon>Pseudomonadota</taxon>
        <taxon>Alphaproteobacteria</taxon>
        <taxon>Hyphomicrobiales</taxon>
        <taxon>Rhizobiaceae</taxon>
        <taxon>Rhizobium/Agrobacterium group</taxon>
        <taxon>Agrobacterium</taxon>
    </lineage>
</organism>
<feature type="transmembrane region" description="Helical" evidence="9">
    <location>
        <begin position="127"/>
        <end position="148"/>
    </location>
</feature>
<evidence type="ECO:0000256" key="3">
    <source>
        <dbReference type="ARBA" id="ARBA00022448"/>
    </source>
</evidence>
<dbReference type="InterPro" id="IPR010065">
    <property type="entry name" value="AA_ABC_transptr_permease_3TM"/>
</dbReference>
<dbReference type="NCBIfam" id="TIGR01726">
    <property type="entry name" value="HEQRo_perm_3TM"/>
    <property type="match status" value="1"/>
</dbReference>
<evidence type="ECO:0000256" key="7">
    <source>
        <dbReference type="ARBA" id="ARBA00022989"/>
    </source>
</evidence>
<dbReference type="CDD" id="cd06261">
    <property type="entry name" value="TM_PBP2"/>
    <property type="match status" value="1"/>
</dbReference>
<feature type="transmembrane region" description="Helical" evidence="9">
    <location>
        <begin position="21"/>
        <end position="45"/>
    </location>
</feature>
<evidence type="ECO:0000256" key="8">
    <source>
        <dbReference type="ARBA" id="ARBA00023136"/>
    </source>
</evidence>
<feature type="domain" description="ABC transmembrane type-1" evidence="10">
    <location>
        <begin position="21"/>
        <end position="210"/>
    </location>
</feature>
<evidence type="ECO:0000313" key="12">
    <source>
        <dbReference type="Proteomes" id="UP000192140"/>
    </source>
</evidence>
<reference evidence="11" key="1">
    <citation type="submission" date="2016-01" db="EMBL/GenBank/DDBJ databases">
        <authorList>
            <person name="Regsiter A."/>
            <person name="william w."/>
        </authorList>
    </citation>
    <scope>NUCLEOTIDE SEQUENCE</scope>
    <source>
        <strain evidence="11">NCPPB 1641</strain>
    </source>
</reference>
<dbReference type="RefSeq" id="WP_205529295.1">
    <property type="nucleotide sequence ID" value="NZ_LT009777.1"/>
</dbReference>
<evidence type="ECO:0000256" key="2">
    <source>
        <dbReference type="ARBA" id="ARBA00010072"/>
    </source>
</evidence>
<dbReference type="InterPro" id="IPR000515">
    <property type="entry name" value="MetI-like"/>
</dbReference>
<dbReference type="PROSITE" id="PS50928">
    <property type="entry name" value="ABC_TM1"/>
    <property type="match status" value="1"/>
</dbReference>
<feature type="transmembrane region" description="Helical" evidence="9">
    <location>
        <begin position="189"/>
        <end position="210"/>
    </location>
</feature>
<dbReference type="InterPro" id="IPR043429">
    <property type="entry name" value="ArtM/GltK/GlnP/TcyL/YhdX-like"/>
</dbReference>
<keyword evidence="4" id="KW-1003">Cell membrane</keyword>
<dbReference type="Proteomes" id="UP000192140">
    <property type="component" value="Unassembled WGS sequence"/>
</dbReference>
<dbReference type="EMBL" id="FCNP01000049">
    <property type="protein sequence ID" value="CVI63538.1"/>
    <property type="molecule type" value="Genomic_DNA"/>
</dbReference>
<keyword evidence="5 9" id="KW-0812">Transmembrane</keyword>
<evidence type="ECO:0000256" key="9">
    <source>
        <dbReference type="RuleBase" id="RU363032"/>
    </source>
</evidence>
<dbReference type="InterPro" id="IPR035906">
    <property type="entry name" value="MetI-like_sf"/>
</dbReference>
<comment type="subcellular location">
    <subcellularLocation>
        <location evidence="1">Cell inner membrane</location>
        <topology evidence="1">Multi-pass membrane protein</topology>
    </subcellularLocation>
    <subcellularLocation>
        <location evidence="9">Cell membrane</location>
        <topology evidence="9">Multi-pass membrane protein</topology>
    </subcellularLocation>
</comment>
<feature type="transmembrane region" description="Helical" evidence="9">
    <location>
        <begin position="74"/>
        <end position="99"/>
    </location>
</feature>
<comment type="similarity">
    <text evidence="2">Belongs to the binding-protein-dependent transport system permease family. HisMQ subfamily.</text>
</comment>
<name>A0A1S7UAZ6_9HYPH</name>
<dbReference type="PANTHER" id="PTHR30614">
    <property type="entry name" value="MEMBRANE COMPONENT OF AMINO ACID ABC TRANSPORTER"/>
    <property type="match status" value="1"/>
</dbReference>
<dbReference type="Gene3D" id="1.10.3720.10">
    <property type="entry name" value="MetI-like"/>
    <property type="match status" value="1"/>
</dbReference>
<proteinExistence type="inferred from homology"/>
<sequence length="220" mass="24565">MYYRFQWMQAFRRLPEILPGVLVTLEIAVISILLGLVLSFVLAYLKTAKPAGLHILSDAWVSIARNTPALLQVYFLYFGLGSLGIRIDSLVAVILGITFNNAGYLRDVMIAGVNAVPATQIRAARSLGLGAFQTFLSVTLPQVMRYVFSPLMNQLSWSVLMSSLGMFVGLNTDVTALTQNINARTFRTFEIFTIAAVIYYLIIKALNLLSKLVAWRLFRY</sequence>
<dbReference type="GO" id="GO:0015184">
    <property type="term" value="F:L-cystine transmembrane transporter activity"/>
    <property type="evidence" value="ECO:0007669"/>
    <property type="project" value="TreeGrafter"/>
</dbReference>
<keyword evidence="6" id="KW-0029">Amino-acid transport</keyword>